<dbReference type="Pfam" id="PF13578">
    <property type="entry name" value="Methyltransf_24"/>
    <property type="match status" value="1"/>
</dbReference>
<dbReference type="Proteomes" id="UP000217257">
    <property type="component" value="Chromosome"/>
</dbReference>
<evidence type="ECO:0000313" key="1">
    <source>
        <dbReference type="EMBL" id="ATB37000.1"/>
    </source>
</evidence>
<accession>A0A250J0E8</accession>
<dbReference type="AlphaFoldDB" id="A0A250J0E8"/>
<reference evidence="1 2" key="1">
    <citation type="submission" date="2017-06" db="EMBL/GenBank/DDBJ databases">
        <title>Sequencing and comparative analysis of myxobacterial genomes.</title>
        <authorList>
            <person name="Rupp O."/>
            <person name="Goesmann A."/>
            <person name="Sogaard-Andersen L."/>
        </authorList>
    </citation>
    <scope>NUCLEOTIDE SEQUENCE [LARGE SCALE GENOMIC DNA]</scope>
    <source>
        <strain evidence="1 2">DSM 52655</strain>
    </source>
</reference>
<dbReference type="InterPro" id="IPR029063">
    <property type="entry name" value="SAM-dependent_MTases_sf"/>
</dbReference>
<evidence type="ECO:0000313" key="2">
    <source>
        <dbReference type="Proteomes" id="UP000217257"/>
    </source>
</evidence>
<dbReference type="EMBL" id="CP022098">
    <property type="protein sequence ID" value="ATB37000.1"/>
    <property type="molecule type" value="Genomic_DNA"/>
</dbReference>
<dbReference type="KEGG" id="cfus:CYFUS_002415"/>
<gene>
    <name evidence="1" type="ORF">CYFUS_002415</name>
</gene>
<sequence>MTARAHSGRTIVEFGTSFGVSTLWLAAAVRDNGGGRVIGTE</sequence>
<keyword evidence="1" id="KW-0489">Methyltransferase</keyword>
<name>A0A250J0E8_9BACT</name>
<dbReference type="Gene3D" id="3.40.50.150">
    <property type="entry name" value="Vaccinia Virus protein VP39"/>
    <property type="match status" value="1"/>
</dbReference>
<dbReference type="RefSeq" id="WP_232537515.1">
    <property type="nucleotide sequence ID" value="NZ_CP022098.1"/>
</dbReference>
<proteinExistence type="predicted"/>
<dbReference type="GO" id="GO:0032259">
    <property type="term" value="P:methylation"/>
    <property type="evidence" value="ECO:0007669"/>
    <property type="project" value="UniProtKB-KW"/>
</dbReference>
<dbReference type="GO" id="GO:0008168">
    <property type="term" value="F:methyltransferase activity"/>
    <property type="evidence" value="ECO:0007669"/>
    <property type="project" value="UniProtKB-KW"/>
</dbReference>
<protein>
    <submittedName>
        <fullName evidence="1">Methyltransferase</fullName>
    </submittedName>
</protein>
<keyword evidence="1" id="KW-0808">Transferase</keyword>
<dbReference type="SUPFAM" id="SSF53335">
    <property type="entry name" value="S-adenosyl-L-methionine-dependent methyltransferases"/>
    <property type="match status" value="1"/>
</dbReference>
<organism evidence="1 2">
    <name type="scientific">Cystobacter fuscus</name>
    <dbReference type="NCBI Taxonomy" id="43"/>
    <lineage>
        <taxon>Bacteria</taxon>
        <taxon>Pseudomonadati</taxon>
        <taxon>Myxococcota</taxon>
        <taxon>Myxococcia</taxon>
        <taxon>Myxococcales</taxon>
        <taxon>Cystobacterineae</taxon>
        <taxon>Archangiaceae</taxon>
        <taxon>Cystobacter</taxon>
    </lineage>
</organism>